<gene>
    <name evidence="13" type="ORF">CCH79_00007316</name>
</gene>
<dbReference type="Gene3D" id="2.40.10.10">
    <property type="entry name" value="Trypsin-like serine proteases"/>
    <property type="match status" value="2"/>
</dbReference>
<dbReference type="PROSITE" id="PS00134">
    <property type="entry name" value="TRYPSIN_HIS"/>
    <property type="match status" value="1"/>
</dbReference>
<dbReference type="SMART" id="SM00020">
    <property type="entry name" value="Tryp_SPc"/>
    <property type="match status" value="1"/>
</dbReference>
<evidence type="ECO:0000256" key="6">
    <source>
        <dbReference type="ARBA" id="ARBA00023145"/>
    </source>
</evidence>
<dbReference type="Pfam" id="PF00089">
    <property type="entry name" value="Trypsin"/>
    <property type="match status" value="1"/>
</dbReference>
<keyword evidence="5 10" id="KW-0720">Serine protease</keyword>
<comment type="caution">
    <text evidence="13">The sequence shown here is derived from an EMBL/GenBank/DDBJ whole genome shotgun (WGS) entry which is preliminary data.</text>
</comment>
<evidence type="ECO:0000256" key="1">
    <source>
        <dbReference type="ARBA" id="ARBA00004239"/>
    </source>
</evidence>
<evidence type="ECO:0000256" key="5">
    <source>
        <dbReference type="ARBA" id="ARBA00022825"/>
    </source>
</evidence>
<dbReference type="InterPro" id="IPR001314">
    <property type="entry name" value="Peptidase_S1A"/>
</dbReference>
<evidence type="ECO:0000256" key="8">
    <source>
        <dbReference type="ARBA" id="ARBA00036320"/>
    </source>
</evidence>
<keyword evidence="3" id="KW-0732">Signal</keyword>
<accession>A0A315VBQ0</accession>
<evidence type="ECO:0000256" key="9">
    <source>
        <dbReference type="ARBA" id="ARBA00038868"/>
    </source>
</evidence>
<dbReference type="EC" id="3.4.21.4" evidence="9"/>
<dbReference type="CDD" id="cd00190">
    <property type="entry name" value="Tryp_SPc"/>
    <property type="match status" value="1"/>
</dbReference>
<keyword evidence="2 10" id="KW-0645">Protease</keyword>
<dbReference type="STRING" id="33528.ENSGAFP00000006206"/>
<evidence type="ECO:0000256" key="2">
    <source>
        <dbReference type="ARBA" id="ARBA00022670"/>
    </source>
</evidence>
<evidence type="ECO:0000313" key="14">
    <source>
        <dbReference type="Proteomes" id="UP000250572"/>
    </source>
</evidence>
<keyword evidence="7" id="KW-1015">Disulfide bond</keyword>
<keyword evidence="4 10" id="KW-0378">Hydrolase</keyword>
<dbReference type="InterPro" id="IPR018114">
    <property type="entry name" value="TRYPSIN_HIS"/>
</dbReference>
<organism evidence="13 14">
    <name type="scientific">Gambusia affinis</name>
    <name type="common">Western mosquitofish</name>
    <name type="synonym">Heterandria affinis</name>
    <dbReference type="NCBI Taxonomy" id="33528"/>
    <lineage>
        <taxon>Eukaryota</taxon>
        <taxon>Metazoa</taxon>
        <taxon>Chordata</taxon>
        <taxon>Craniata</taxon>
        <taxon>Vertebrata</taxon>
        <taxon>Euteleostomi</taxon>
        <taxon>Actinopterygii</taxon>
        <taxon>Neopterygii</taxon>
        <taxon>Teleostei</taxon>
        <taxon>Neoteleostei</taxon>
        <taxon>Acanthomorphata</taxon>
        <taxon>Ovalentaria</taxon>
        <taxon>Atherinomorphae</taxon>
        <taxon>Cyprinodontiformes</taxon>
        <taxon>Poeciliidae</taxon>
        <taxon>Poeciliinae</taxon>
        <taxon>Gambusia</taxon>
    </lineage>
</organism>
<comment type="subcellular location">
    <subcellularLocation>
        <location evidence="1">Secreted</location>
        <location evidence="1">Extracellular space</location>
    </subcellularLocation>
</comment>
<comment type="catalytic activity">
    <reaction evidence="8">
        <text>Preferential cleavage: Arg-|-Xaa, Lys-|-Xaa.</text>
        <dbReference type="EC" id="3.4.21.4"/>
    </reaction>
</comment>
<dbReference type="InterPro" id="IPR033116">
    <property type="entry name" value="TRYPSIN_SER"/>
</dbReference>
<evidence type="ECO:0000256" key="3">
    <source>
        <dbReference type="ARBA" id="ARBA00022729"/>
    </source>
</evidence>
<keyword evidence="14" id="KW-1185">Reference proteome</keyword>
<dbReference type="AlphaFoldDB" id="A0A315VBQ0"/>
<evidence type="ECO:0000256" key="10">
    <source>
        <dbReference type="RuleBase" id="RU363034"/>
    </source>
</evidence>
<evidence type="ECO:0000256" key="7">
    <source>
        <dbReference type="ARBA" id="ARBA00023157"/>
    </source>
</evidence>
<dbReference type="InterPro" id="IPR001254">
    <property type="entry name" value="Trypsin_dom"/>
</dbReference>
<feature type="non-terminal residue" evidence="13">
    <location>
        <position position="1"/>
    </location>
</feature>
<feature type="domain" description="Peptidase S1" evidence="12">
    <location>
        <begin position="148"/>
        <end position="358"/>
    </location>
</feature>
<protein>
    <recommendedName>
        <fullName evidence="9">trypsin</fullName>
        <ecNumber evidence="9">3.4.21.4</ecNumber>
    </recommendedName>
</protein>
<feature type="region of interest" description="Disordered" evidence="11">
    <location>
        <begin position="6"/>
        <end position="45"/>
    </location>
</feature>
<dbReference type="PROSITE" id="PS50240">
    <property type="entry name" value="TRYPSIN_DOM"/>
    <property type="match status" value="1"/>
</dbReference>
<evidence type="ECO:0000259" key="12">
    <source>
        <dbReference type="PROSITE" id="PS50240"/>
    </source>
</evidence>
<evidence type="ECO:0000256" key="11">
    <source>
        <dbReference type="SAM" id="MobiDB-lite"/>
    </source>
</evidence>
<dbReference type="GO" id="GO:0005576">
    <property type="term" value="C:extracellular region"/>
    <property type="evidence" value="ECO:0007669"/>
    <property type="project" value="UniProtKB-SubCell"/>
</dbReference>
<dbReference type="GO" id="GO:0006508">
    <property type="term" value="P:proteolysis"/>
    <property type="evidence" value="ECO:0007669"/>
    <property type="project" value="UniProtKB-KW"/>
</dbReference>
<evidence type="ECO:0000313" key="13">
    <source>
        <dbReference type="EMBL" id="PWA20825.1"/>
    </source>
</evidence>
<keyword evidence="6" id="KW-0865">Zymogen</keyword>
<proteinExistence type="predicted"/>
<dbReference type="GO" id="GO:0004252">
    <property type="term" value="F:serine-type endopeptidase activity"/>
    <property type="evidence" value="ECO:0007669"/>
    <property type="project" value="UniProtKB-EC"/>
</dbReference>
<evidence type="ECO:0000256" key="4">
    <source>
        <dbReference type="ARBA" id="ARBA00022801"/>
    </source>
</evidence>
<dbReference type="InterPro" id="IPR043504">
    <property type="entry name" value="Peptidase_S1_PA_chymotrypsin"/>
</dbReference>
<dbReference type="PRINTS" id="PR00722">
    <property type="entry name" value="CHYMOTRYPSIN"/>
</dbReference>
<dbReference type="EMBL" id="NHOQ01001926">
    <property type="protein sequence ID" value="PWA20825.1"/>
    <property type="molecule type" value="Genomic_DNA"/>
</dbReference>
<sequence>CPLFESRLTGKGKAEGGRHAINVDRSGNRTRDSHIKDSSPPNVGRAIPYATTARLGFPQDCRNKKELQPTWRHQKYKMFKAQRQSPLSKTHKLKHQDWAKANLKTDFSKVLRTDGMKLTLRGPDGRVCGWISNRHRAPLRFRFQKGKIIGGREAAPHSRPYMALLSCYDDNGNEAFCGGILVSEDFVITAAHCKAKSYKVCLGLHTYSENSLCLPVEQEFPHKEYNDTNYTNDIMLLKLSTKATFDKNVRPIVLANKGDNKFPEKCVVSGWGATSEDNKDMSLELMEANVTLTHDVFCTENAYWSIGEKGPAEGDSGGPLVCEDGKAFGVISAKRPDLKLTKYTKIPYYRDWIDEIMKHN</sequence>
<dbReference type="PROSITE" id="PS00135">
    <property type="entry name" value="TRYPSIN_SER"/>
    <property type="match status" value="1"/>
</dbReference>
<dbReference type="InterPro" id="IPR009003">
    <property type="entry name" value="Peptidase_S1_PA"/>
</dbReference>
<dbReference type="PANTHER" id="PTHR24271:SF81">
    <property type="entry name" value="GRANZYME B"/>
    <property type="match status" value="1"/>
</dbReference>
<dbReference type="Proteomes" id="UP000250572">
    <property type="component" value="Unassembled WGS sequence"/>
</dbReference>
<name>A0A315VBQ0_GAMAF</name>
<dbReference type="PANTHER" id="PTHR24271">
    <property type="entry name" value="KALLIKREIN-RELATED"/>
    <property type="match status" value="1"/>
</dbReference>
<dbReference type="FunFam" id="2.40.10.10:FF:000005">
    <property type="entry name" value="Serine protease 37"/>
    <property type="match status" value="1"/>
</dbReference>
<dbReference type="SUPFAM" id="SSF50494">
    <property type="entry name" value="Trypsin-like serine proteases"/>
    <property type="match status" value="1"/>
</dbReference>
<reference evidence="13 14" key="1">
    <citation type="journal article" date="2018" name="G3 (Bethesda)">
        <title>A High-Quality Reference Genome for the Invasive Mosquitofish Gambusia affinis Using a Chicago Library.</title>
        <authorList>
            <person name="Hoffberg S.L."/>
            <person name="Troendle N.J."/>
            <person name="Glenn T.C."/>
            <person name="Mahmud O."/>
            <person name="Louha S."/>
            <person name="Chalopin D."/>
            <person name="Bennetzen J.L."/>
            <person name="Mauricio R."/>
        </authorList>
    </citation>
    <scope>NUCLEOTIDE SEQUENCE [LARGE SCALE GENOMIC DNA]</scope>
    <source>
        <strain evidence="13">NE01/NJP1002.9</strain>
        <tissue evidence="13">Muscle</tissue>
    </source>
</reference>
<feature type="compositionally biased region" description="Basic and acidic residues" evidence="11">
    <location>
        <begin position="12"/>
        <end position="37"/>
    </location>
</feature>